<dbReference type="EMBL" id="ACPB03032140">
    <property type="status" value="NOT_ANNOTATED_CDS"/>
    <property type="molecule type" value="Genomic_DNA"/>
</dbReference>
<dbReference type="Proteomes" id="UP000015103">
    <property type="component" value="Unassembled WGS sequence"/>
</dbReference>
<protein>
    <submittedName>
        <fullName evidence="1">Uncharacterized protein</fullName>
    </submittedName>
</protein>
<sequence length="66" mass="7696">IYPILELYSVHHMEKLKLKRRENIDQVKSILVIPRVLAVHQKVFIYGSPSEKDVKDQSNVNIPTNL</sequence>
<keyword evidence="2" id="KW-1185">Reference proteome</keyword>
<dbReference type="HOGENOM" id="CLU_2838593_0_0_1"/>
<evidence type="ECO:0000313" key="2">
    <source>
        <dbReference type="Proteomes" id="UP000015103"/>
    </source>
</evidence>
<accession>T1HGE7</accession>
<dbReference type="InParanoid" id="T1HGE7"/>
<dbReference type="AlphaFoldDB" id="T1HGE7"/>
<dbReference type="VEuPathDB" id="VectorBase:RPRC003120"/>
<proteinExistence type="predicted"/>
<dbReference type="EnsemblMetazoa" id="RPRC003120-RA">
    <property type="protein sequence ID" value="RPRC003120-PA"/>
    <property type="gene ID" value="RPRC003120"/>
</dbReference>
<reference evidence="1" key="1">
    <citation type="submission" date="2015-05" db="UniProtKB">
        <authorList>
            <consortium name="EnsemblMetazoa"/>
        </authorList>
    </citation>
    <scope>IDENTIFICATION</scope>
</reference>
<dbReference type="EMBL" id="ACPB03032139">
    <property type="status" value="NOT_ANNOTATED_CDS"/>
    <property type="molecule type" value="Genomic_DNA"/>
</dbReference>
<name>T1HGE7_RHOPR</name>
<organism evidence="1 2">
    <name type="scientific">Rhodnius prolixus</name>
    <name type="common">Triatomid bug</name>
    <dbReference type="NCBI Taxonomy" id="13249"/>
    <lineage>
        <taxon>Eukaryota</taxon>
        <taxon>Metazoa</taxon>
        <taxon>Ecdysozoa</taxon>
        <taxon>Arthropoda</taxon>
        <taxon>Hexapoda</taxon>
        <taxon>Insecta</taxon>
        <taxon>Pterygota</taxon>
        <taxon>Neoptera</taxon>
        <taxon>Paraneoptera</taxon>
        <taxon>Hemiptera</taxon>
        <taxon>Heteroptera</taxon>
        <taxon>Panheteroptera</taxon>
        <taxon>Cimicomorpha</taxon>
        <taxon>Reduviidae</taxon>
        <taxon>Triatominae</taxon>
        <taxon>Rhodnius</taxon>
    </lineage>
</organism>
<evidence type="ECO:0000313" key="1">
    <source>
        <dbReference type="EnsemblMetazoa" id="RPRC003120-PA"/>
    </source>
</evidence>